<evidence type="ECO:0000256" key="3">
    <source>
        <dbReference type="SAM" id="MobiDB-lite"/>
    </source>
</evidence>
<dbReference type="SUPFAM" id="SSF47370">
    <property type="entry name" value="Bromodomain"/>
    <property type="match status" value="1"/>
</dbReference>
<gene>
    <name evidence="5" type="ORF">BU14_0255s0018</name>
</gene>
<organism evidence="5 6">
    <name type="scientific">Porphyra umbilicalis</name>
    <name type="common">Purple laver</name>
    <name type="synonym">Red alga</name>
    <dbReference type="NCBI Taxonomy" id="2786"/>
    <lineage>
        <taxon>Eukaryota</taxon>
        <taxon>Rhodophyta</taxon>
        <taxon>Bangiophyceae</taxon>
        <taxon>Bangiales</taxon>
        <taxon>Bangiaceae</taxon>
        <taxon>Porphyra</taxon>
    </lineage>
</organism>
<feature type="region of interest" description="Disordered" evidence="3">
    <location>
        <begin position="95"/>
        <end position="137"/>
    </location>
</feature>
<dbReference type="EMBL" id="KV918918">
    <property type="protein sequence ID" value="OSX75111.1"/>
    <property type="molecule type" value="Genomic_DNA"/>
</dbReference>
<sequence length="137" mass="14514">MLTWPRADSFTRPIHEIWSAEEIPGYEAVVERPMDLGTVLRNADTGAYITPTGAFDATACANDVLRTFANAMSYNAAGTTFHNHAKALTTRFRRRLEKLPPSPLPPPPPSVPAAALAVPPRPPRGGGSGKGAPKGAA</sequence>
<dbReference type="PROSITE" id="PS50014">
    <property type="entry name" value="BROMODOMAIN_2"/>
    <property type="match status" value="1"/>
</dbReference>
<protein>
    <recommendedName>
        <fullName evidence="4">Bromo domain-containing protein</fullName>
    </recommendedName>
</protein>
<keyword evidence="1 2" id="KW-0103">Bromodomain</keyword>
<dbReference type="PANTHER" id="PTHR22881">
    <property type="entry name" value="BROMODOMAIN CONTAINING PROTEIN"/>
    <property type="match status" value="1"/>
</dbReference>
<dbReference type="PRINTS" id="PR00503">
    <property type="entry name" value="BROMODOMAIN"/>
</dbReference>
<feature type="compositionally biased region" description="Pro residues" evidence="3">
    <location>
        <begin position="100"/>
        <end position="111"/>
    </location>
</feature>
<dbReference type="InterPro" id="IPR036427">
    <property type="entry name" value="Bromodomain-like_sf"/>
</dbReference>
<dbReference type="InterPro" id="IPR001487">
    <property type="entry name" value="Bromodomain"/>
</dbReference>
<reference evidence="5 6" key="1">
    <citation type="submission" date="2017-03" db="EMBL/GenBank/DDBJ databases">
        <title>WGS assembly of Porphyra umbilicalis.</title>
        <authorList>
            <person name="Brawley S.H."/>
            <person name="Blouin N.A."/>
            <person name="Ficko-Blean E."/>
            <person name="Wheeler G.L."/>
            <person name="Lohr M."/>
            <person name="Goodson H.V."/>
            <person name="Jenkins J.W."/>
            <person name="Blaby-Haas C.E."/>
            <person name="Helliwell K.E."/>
            <person name="Chan C."/>
            <person name="Marriage T."/>
            <person name="Bhattacharya D."/>
            <person name="Klein A.S."/>
            <person name="Badis Y."/>
            <person name="Brodie J."/>
            <person name="Cao Y."/>
            <person name="Collen J."/>
            <person name="Dittami S.M."/>
            <person name="Gachon C.M."/>
            <person name="Green B.R."/>
            <person name="Karpowicz S."/>
            <person name="Kim J.W."/>
            <person name="Kudahl U."/>
            <person name="Lin S."/>
            <person name="Michel G."/>
            <person name="Mittag M."/>
            <person name="Olson B.J."/>
            <person name="Pangilinan J."/>
            <person name="Peng Y."/>
            <person name="Qiu H."/>
            <person name="Shu S."/>
            <person name="Singer J.T."/>
            <person name="Smith A.G."/>
            <person name="Sprecher B.N."/>
            <person name="Wagner V."/>
            <person name="Wang W."/>
            <person name="Wang Z.-Y."/>
            <person name="Yan J."/>
            <person name="Yarish C."/>
            <person name="Zoeuner-Riek S."/>
            <person name="Zhuang Y."/>
            <person name="Zou Y."/>
            <person name="Lindquist E.A."/>
            <person name="Grimwood J."/>
            <person name="Barry K."/>
            <person name="Rokhsar D.S."/>
            <person name="Schmutz J."/>
            <person name="Stiller J.W."/>
            <person name="Grossman A.R."/>
            <person name="Prochnik S.E."/>
        </authorList>
    </citation>
    <scope>NUCLEOTIDE SEQUENCE [LARGE SCALE GENOMIC DNA]</scope>
    <source>
        <strain evidence="5">4086291</strain>
    </source>
</reference>
<dbReference type="Pfam" id="PF00439">
    <property type="entry name" value="Bromodomain"/>
    <property type="match status" value="1"/>
</dbReference>
<accession>A0A1X6P2L9</accession>
<feature type="compositionally biased region" description="Gly residues" evidence="3">
    <location>
        <begin position="124"/>
        <end position="137"/>
    </location>
</feature>
<evidence type="ECO:0000259" key="4">
    <source>
        <dbReference type="PROSITE" id="PS50014"/>
    </source>
</evidence>
<keyword evidence="6" id="KW-1185">Reference proteome</keyword>
<proteinExistence type="predicted"/>
<feature type="non-terminal residue" evidence="5">
    <location>
        <position position="137"/>
    </location>
</feature>
<evidence type="ECO:0000256" key="2">
    <source>
        <dbReference type="PROSITE-ProRule" id="PRU00035"/>
    </source>
</evidence>
<dbReference type="Proteomes" id="UP000218209">
    <property type="component" value="Unassembled WGS sequence"/>
</dbReference>
<dbReference type="OrthoDB" id="6110at2759"/>
<dbReference type="PANTHER" id="PTHR22881:SF27">
    <property type="entry name" value="BROMODOMAIN CONTAINING 7_9"/>
    <property type="match status" value="1"/>
</dbReference>
<dbReference type="InterPro" id="IPR051831">
    <property type="entry name" value="Bromodomain_contain_prot"/>
</dbReference>
<evidence type="ECO:0000256" key="1">
    <source>
        <dbReference type="ARBA" id="ARBA00023117"/>
    </source>
</evidence>
<feature type="domain" description="Bromo" evidence="4">
    <location>
        <begin position="2"/>
        <end position="82"/>
    </location>
</feature>
<name>A0A1X6P2L9_PORUM</name>
<dbReference type="SMART" id="SM00297">
    <property type="entry name" value="BROMO"/>
    <property type="match status" value="1"/>
</dbReference>
<evidence type="ECO:0000313" key="5">
    <source>
        <dbReference type="EMBL" id="OSX75111.1"/>
    </source>
</evidence>
<dbReference type="Gene3D" id="1.20.920.10">
    <property type="entry name" value="Bromodomain-like"/>
    <property type="match status" value="1"/>
</dbReference>
<dbReference type="AlphaFoldDB" id="A0A1X6P2L9"/>
<evidence type="ECO:0000313" key="6">
    <source>
        <dbReference type="Proteomes" id="UP000218209"/>
    </source>
</evidence>